<dbReference type="PANTHER" id="PTHR32204:SF0">
    <property type="entry name" value="ATPASE RAVA"/>
    <property type="match status" value="1"/>
</dbReference>
<evidence type="ECO:0000259" key="2">
    <source>
        <dbReference type="Pfam" id="PF20030"/>
    </source>
</evidence>
<proteinExistence type="predicted"/>
<dbReference type="PANTHER" id="PTHR32204">
    <property type="entry name" value="ATPASE RAVA"/>
    <property type="match status" value="1"/>
</dbReference>
<evidence type="ECO:0000313" key="4">
    <source>
        <dbReference type="Proteomes" id="UP000183794"/>
    </source>
</evidence>
<evidence type="ECO:0000259" key="1">
    <source>
        <dbReference type="Pfam" id="PF17868"/>
    </source>
</evidence>
<protein>
    <submittedName>
        <fullName evidence="3">ATPase associated with various cellular activities</fullName>
    </submittedName>
</protein>
<dbReference type="CDD" id="cd00009">
    <property type="entry name" value="AAA"/>
    <property type="match status" value="1"/>
</dbReference>
<dbReference type="RefSeq" id="WP_075518575.1">
    <property type="nucleotide sequence ID" value="NZ_FPLD01000135.1"/>
</dbReference>
<dbReference type="InterPro" id="IPR027417">
    <property type="entry name" value="P-loop_NTPase"/>
</dbReference>
<name>A0A1L0ALS1_9GAMM</name>
<gene>
    <name evidence="3" type="ORF">NVI5450_4657</name>
</gene>
<dbReference type="Proteomes" id="UP000183794">
    <property type="component" value="Unassembled WGS sequence"/>
</dbReference>
<sequence length="520" mass="59179">MTNKNNNLKPRIEKLIKELTTGLQERDEIIAVSLLAALAGHNSFLFGPPGTAKSLISRRISCAFKETNYFECLMNKFSTPEEVVGPVSIKELKQDKYTRKTNSYLPTADFAFLDEIWKSSPAILNTLLTLINEKTFKNGDTVEKTPLKALIAASNETPASGQGLEALYDRFSVRLNVPPMQNRENFESILNQKPTESTVAIDDGLKISTEEWTEWQSAIHDVSLSKETLVIINLIRAELEKKSENLNVYVSDRRWQRAAMLTKASAFFSDRKETNHTDALLLRHCLWTTKDNRSDVIEAVENAVRKCGFNSEHFNIKEIDEEIERLDQEISDELFVSEDIYKTVKLNDGKEYFSVNANFEPKYRHDGHKTVQFFIQKDKLKSQGEFQPVDKQGNATLEIKCDFDGQGSCNISYASRNHYSHGYKDTIFTPSILFHKGDKKRNVNSRLISSLNRSTADLKTKLERIKKETTIKFTQYNKALHTAFVPKNIQVIAVEGIQQQISDIKVRIANCSRLSALCKA</sequence>
<dbReference type="InterPro" id="IPR050513">
    <property type="entry name" value="RavA_ATPases"/>
</dbReference>
<dbReference type="EMBL" id="FPLD01000135">
    <property type="protein sequence ID" value="SGZ18513.1"/>
    <property type="molecule type" value="Genomic_DNA"/>
</dbReference>
<dbReference type="SUPFAM" id="SSF52540">
    <property type="entry name" value="P-loop containing nucleoside triphosphate hydrolases"/>
    <property type="match status" value="1"/>
</dbReference>
<dbReference type="InterPro" id="IPR041538">
    <property type="entry name" value="RavA-like_AAA_lid"/>
</dbReference>
<evidence type="ECO:0000313" key="3">
    <source>
        <dbReference type="EMBL" id="SGZ18513.1"/>
    </source>
</evidence>
<accession>A0A1L0ALS1</accession>
<feature type="domain" description="MoxR" evidence="2">
    <location>
        <begin position="11"/>
        <end position="197"/>
    </location>
</feature>
<dbReference type="OrthoDB" id="1814213at2"/>
<dbReference type="Pfam" id="PF17868">
    <property type="entry name" value="AAA_lid_8"/>
    <property type="match status" value="1"/>
</dbReference>
<dbReference type="Pfam" id="PF20030">
    <property type="entry name" value="bpMoxR"/>
    <property type="match status" value="1"/>
</dbReference>
<reference evidence="3 4" key="1">
    <citation type="submission" date="2016-11" db="EMBL/GenBank/DDBJ databases">
        <authorList>
            <person name="Jaros S."/>
            <person name="Januszkiewicz K."/>
            <person name="Wedrychowicz H."/>
        </authorList>
    </citation>
    <scope>NUCLEOTIDE SEQUENCE [LARGE SCALE GENOMIC DNA]</scope>
    <source>
        <strain evidence="3">NVI 5450</strain>
    </source>
</reference>
<dbReference type="AlphaFoldDB" id="A0A1L0ALS1"/>
<dbReference type="Gene3D" id="3.40.50.300">
    <property type="entry name" value="P-loop containing nucleotide triphosphate hydrolases"/>
    <property type="match status" value="1"/>
</dbReference>
<dbReference type="InterPro" id="IPR045427">
    <property type="entry name" value="MoxR"/>
</dbReference>
<organism evidence="3 4">
    <name type="scientific">Moritella viscosa</name>
    <dbReference type="NCBI Taxonomy" id="80854"/>
    <lineage>
        <taxon>Bacteria</taxon>
        <taxon>Pseudomonadati</taxon>
        <taxon>Pseudomonadota</taxon>
        <taxon>Gammaproteobacteria</taxon>
        <taxon>Alteromonadales</taxon>
        <taxon>Moritellaceae</taxon>
        <taxon>Moritella</taxon>
    </lineage>
</organism>
<feature type="domain" description="ATPase RavA-like AAA lid" evidence="1">
    <location>
        <begin position="229"/>
        <end position="299"/>
    </location>
</feature>